<feature type="repeat" description="TPR" evidence="8">
    <location>
        <begin position="164"/>
        <end position="197"/>
    </location>
</feature>
<dbReference type="GO" id="GO:0008270">
    <property type="term" value="F:zinc ion binding"/>
    <property type="evidence" value="ECO:0007669"/>
    <property type="project" value="UniProtKB-KW"/>
</dbReference>
<dbReference type="SMART" id="SM00184">
    <property type="entry name" value="RING"/>
    <property type="match status" value="1"/>
</dbReference>
<dbReference type="InterPro" id="IPR019734">
    <property type="entry name" value="TPR_rpt"/>
</dbReference>
<evidence type="ECO:0000256" key="6">
    <source>
        <dbReference type="ARBA" id="ARBA00022833"/>
    </source>
</evidence>
<dbReference type="Gene3D" id="3.30.40.10">
    <property type="entry name" value="Zinc/RING finger domain, C3HC4 (zinc finger)"/>
    <property type="match status" value="1"/>
</dbReference>
<keyword evidence="3" id="KW-0677">Repeat</keyword>
<name>A0A9Q1BSP5_HOLLE</name>
<dbReference type="Proteomes" id="UP001152320">
    <property type="component" value="Chromosome 12"/>
</dbReference>
<evidence type="ECO:0000313" key="10">
    <source>
        <dbReference type="EMBL" id="KAJ8031866.1"/>
    </source>
</evidence>
<dbReference type="GO" id="GO:0031594">
    <property type="term" value="C:neuromuscular junction"/>
    <property type="evidence" value="ECO:0007669"/>
    <property type="project" value="TreeGrafter"/>
</dbReference>
<dbReference type="InterPro" id="IPR011990">
    <property type="entry name" value="TPR-like_helical_dom_sf"/>
</dbReference>
<dbReference type="GO" id="GO:0033130">
    <property type="term" value="F:acetylcholine receptor binding"/>
    <property type="evidence" value="ECO:0007669"/>
    <property type="project" value="InterPro"/>
</dbReference>
<dbReference type="Pfam" id="PF13424">
    <property type="entry name" value="TPR_12"/>
    <property type="match status" value="1"/>
</dbReference>
<dbReference type="OrthoDB" id="10040854at2759"/>
<dbReference type="InterPro" id="IPR013083">
    <property type="entry name" value="Znf_RING/FYVE/PHD"/>
</dbReference>
<evidence type="ECO:0000256" key="8">
    <source>
        <dbReference type="PROSITE-ProRule" id="PRU00339"/>
    </source>
</evidence>
<protein>
    <submittedName>
        <fullName evidence="10">43 kDa receptor-associated protein of the synapse</fullName>
    </submittedName>
</protein>
<evidence type="ECO:0000259" key="9">
    <source>
        <dbReference type="PROSITE" id="PS50089"/>
    </source>
</evidence>
<feature type="domain" description="RING-type" evidence="9">
    <location>
        <begin position="365"/>
        <end position="407"/>
    </location>
</feature>
<dbReference type="PRINTS" id="PR00217">
    <property type="entry name" value="POSTSYNAPTIC"/>
</dbReference>
<evidence type="ECO:0000256" key="7">
    <source>
        <dbReference type="PROSITE-ProRule" id="PRU00175"/>
    </source>
</evidence>
<dbReference type="InterPro" id="IPR052480">
    <property type="entry name" value="RAPsyn"/>
</dbReference>
<dbReference type="SUPFAM" id="SSF57850">
    <property type="entry name" value="RING/U-box"/>
    <property type="match status" value="1"/>
</dbReference>
<evidence type="ECO:0000256" key="2">
    <source>
        <dbReference type="ARBA" id="ARBA00022723"/>
    </source>
</evidence>
<keyword evidence="2" id="KW-0479">Metal-binding</keyword>
<evidence type="ECO:0000313" key="11">
    <source>
        <dbReference type="Proteomes" id="UP001152320"/>
    </source>
</evidence>
<comment type="caution">
    <text evidence="10">The sequence shown here is derived from an EMBL/GenBank/DDBJ whole genome shotgun (WGS) entry which is preliminary data.</text>
</comment>
<dbReference type="InterPro" id="IPR001841">
    <property type="entry name" value="Znf_RING"/>
</dbReference>
<organism evidence="10 11">
    <name type="scientific">Holothuria leucospilota</name>
    <name type="common">Black long sea cucumber</name>
    <name type="synonym">Mertensiothuria leucospilota</name>
    <dbReference type="NCBI Taxonomy" id="206669"/>
    <lineage>
        <taxon>Eukaryota</taxon>
        <taxon>Metazoa</taxon>
        <taxon>Echinodermata</taxon>
        <taxon>Eleutherozoa</taxon>
        <taxon>Echinozoa</taxon>
        <taxon>Holothuroidea</taxon>
        <taxon>Aspidochirotacea</taxon>
        <taxon>Aspidochirotida</taxon>
        <taxon>Holothuriidae</taxon>
        <taxon>Holothuria</taxon>
    </lineage>
</organism>
<keyword evidence="6" id="KW-0862">Zinc</keyword>
<keyword evidence="11" id="KW-1185">Reference proteome</keyword>
<accession>A0A9Q1BSP5</accession>
<evidence type="ECO:0000256" key="3">
    <source>
        <dbReference type="ARBA" id="ARBA00022737"/>
    </source>
</evidence>
<keyword evidence="5 8" id="KW-0802">TPR repeat</keyword>
<comment type="similarity">
    <text evidence="1">Belongs to the RAPsyn family.</text>
</comment>
<reference evidence="10" key="1">
    <citation type="submission" date="2021-10" db="EMBL/GenBank/DDBJ databases">
        <title>Tropical sea cucumber genome reveals ecological adaptation and Cuvierian tubules defense mechanism.</title>
        <authorList>
            <person name="Chen T."/>
        </authorList>
    </citation>
    <scope>NUCLEOTIDE SEQUENCE</scope>
    <source>
        <strain evidence="10">Nanhai2018</strain>
        <tissue evidence="10">Muscle</tissue>
    </source>
</reference>
<dbReference type="Gene3D" id="1.25.40.10">
    <property type="entry name" value="Tetratricopeptide repeat domain"/>
    <property type="match status" value="2"/>
</dbReference>
<dbReference type="EMBL" id="JAIZAY010000012">
    <property type="protein sequence ID" value="KAJ8031866.1"/>
    <property type="molecule type" value="Genomic_DNA"/>
</dbReference>
<dbReference type="SMART" id="SM00028">
    <property type="entry name" value="TPR"/>
    <property type="match status" value="5"/>
</dbReference>
<evidence type="ECO:0000256" key="5">
    <source>
        <dbReference type="ARBA" id="ARBA00022803"/>
    </source>
</evidence>
<dbReference type="PANTHER" id="PTHR46574:SF1">
    <property type="entry name" value="43 KDA RECEPTOR-ASSOCIATED PROTEIN OF THE SYNAPSE"/>
    <property type="match status" value="1"/>
</dbReference>
<dbReference type="PANTHER" id="PTHR46574">
    <property type="entry name" value="43 KDA RECEPTOR-ASSOCIATED PROTEIN OF THE SYNAPSE"/>
    <property type="match status" value="1"/>
</dbReference>
<dbReference type="InterPro" id="IPR019568">
    <property type="entry name" value="Rapsyn_myristoylation/link_N"/>
</dbReference>
<dbReference type="GO" id="GO:0005886">
    <property type="term" value="C:plasma membrane"/>
    <property type="evidence" value="ECO:0007669"/>
    <property type="project" value="TreeGrafter"/>
</dbReference>
<dbReference type="GO" id="GO:1900075">
    <property type="term" value="P:positive regulation of neuromuscular synaptic transmission"/>
    <property type="evidence" value="ECO:0007669"/>
    <property type="project" value="TreeGrafter"/>
</dbReference>
<dbReference type="GO" id="GO:0005737">
    <property type="term" value="C:cytoplasm"/>
    <property type="evidence" value="ECO:0007669"/>
    <property type="project" value="UniProtKB-ARBA"/>
</dbReference>
<keyword evidence="10" id="KW-0675">Receptor</keyword>
<proteinExistence type="inferred from homology"/>
<gene>
    <name evidence="10" type="ORF">HOLleu_25209</name>
</gene>
<dbReference type="PROSITE" id="PS50005">
    <property type="entry name" value="TPR"/>
    <property type="match status" value="1"/>
</dbReference>
<sequence length="419" mass="47641">MGQANGKRDIEEGLRLFKAGKEERANRIWKQTLDRTKDRNIRFIMLRHLIGALYSMGRYRDCSSFAIEQLTAANIVDRKDYKAEAYWNLARANARSGEFQKALSFGKHALSNTSQKDNDGQLVGWIHLALAESHFGFSDFQGALEQSERALQQATKTDNLIMECETYVKFGEVYLALKDYDKAMKFFIRSSEMIRCLGQPWSPQLKSLVLLKLAEGNRKQGVLDRALQNCEEAMKIAVQELDYSMQAKCLATLGDIHRSRRDADRAHSKYEASWSQAGEIGDHVCQLHILMGLIKLFMSARDFEKAIEASEKGLEVGTGIGSKIHVLRCHWFLYQLYLQSESDRALSQDHAKKFDGLLRELQLYCGVCHDVIGKQKDNVYAMECCHIFHSKCVENSSFRSKGCPNCKVSSGILSKPYSM</sequence>
<dbReference type="SUPFAM" id="SSF48452">
    <property type="entry name" value="TPR-like"/>
    <property type="match status" value="2"/>
</dbReference>
<dbReference type="GO" id="GO:0043495">
    <property type="term" value="F:protein-membrane adaptor activity"/>
    <property type="evidence" value="ECO:0007669"/>
    <property type="project" value="InterPro"/>
</dbReference>
<dbReference type="PROSITE" id="PS50089">
    <property type="entry name" value="ZF_RING_2"/>
    <property type="match status" value="1"/>
</dbReference>
<dbReference type="GO" id="GO:0007271">
    <property type="term" value="P:synaptic transmission, cholinergic"/>
    <property type="evidence" value="ECO:0007669"/>
    <property type="project" value="TreeGrafter"/>
</dbReference>
<evidence type="ECO:0000256" key="4">
    <source>
        <dbReference type="ARBA" id="ARBA00022771"/>
    </source>
</evidence>
<keyword evidence="4 7" id="KW-0863">Zinc-finger</keyword>
<dbReference type="Pfam" id="PF10579">
    <property type="entry name" value="Rapsyn_N"/>
    <property type="match status" value="1"/>
</dbReference>
<dbReference type="AlphaFoldDB" id="A0A9Q1BSP5"/>
<evidence type="ECO:0000256" key="1">
    <source>
        <dbReference type="ARBA" id="ARBA00007295"/>
    </source>
</evidence>
<dbReference type="InterPro" id="IPR001237">
    <property type="entry name" value="Postsynaptic"/>
</dbReference>